<dbReference type="STRING" id="436010.A0A166J095"/>
<dbReference type="Proteomes" id="UP000076532">
    <property type="component" value="Unassembled WGS sequence"/>
</dbReference>
<reference evidence="4 5" key="1">
    <citation type="journal article" date="2016" name="Mol. Biol. Evol.">
        <title>Comparative Genomics of Early-Diverging Mushroom-Forming Fungi Provides Insights into the Origins of Lignocellulose Decay Capabilities.</title>
        <authorList>
            <person name="Nagy L.G."/>
            <person name="Riley R."/>
            <person name="Tritt A."/>
            <person name="Adam C."/>
            <person name="Daum C."/>
            <person name="Floudas D."/>
            <person name="Sun H."/>
            <person name="Yadav J.S."/>
            <person name="Pangilinan J."/>
            <person name="Larsson K.H."/>
            <person name="Matsuura K."/>
            <person name="Barry K."/>
            <person name="Labutti K."/>
            <person name="Kuo R."/>
            <person name="Ohm R.A."/>
            <person name="Bhattacharya S.S."/>
            <person name="Shirouzu T."/>
            <person name="Yoshinaga Y."/>
            <person name="Martin F.M."/>
            <person name="Grigoriev I.V."/>
            <person name="Hibbett D.S."/>
        </authorList>
    </citation>
    <scope>NUCLEOTIDE SEQUENCE [LARGE SCALE GENOMIC DNA]</scope>
    <source>
        <strain evidence="4 5">CBS 109695</strain>
    </source>
</reference>
<dbReference type="InterPro" id="IPR051091">
    <property type="entry name" value="O-Glucosyltr/Glycosyltrsf_90"/>
</dbReference>
<dbReference type="EMBL" id="KV417556">
    <property type="protein sequence ID" value="KZP20352.1"/>
    <property type="molecule type" value="Genomic_DNA"/>
</dbReference>
<feature type="domain" description="Glycosyl transferase CAP10" evidence="3">
    <location>
        <begin position="219"/>
        <end position="516"/>
    </location>
</feature>
<dbReference type="Pfam" id="PF05686">
    <property type="entry name" value="Glyco_transf_90"/>
    <property type="match status" value="1"/>
</dbReference>
<keyword evidence="2" id="KW-0808">Transferase</keyword>
<dbReference type="SMART" id="SM00672">
    <property type="entry name" value="CAP10"/>
    <property type="match status" value="1"/>
</dbReference>
<sequence>MADAEDKFRALLGKQSRTLSAAVKEYKRRYGRKPPRGFDDWWEFTQENNVKMVDEYDGLVEDLAPFWEMSGEELRDRAWEIAYVDSIDLVRVRDGNTTIENLNTGVHPGARAKGFRDMLHKFKSKLPDMDFPVNTKSEGRILVPWEQRKYSNITQDVALESLDWQGESNVWEAYRRTCPPDSPARRMLSALRATSPAASVSRGNFFAPEQQKFTSGSEFAFARSTHSQFDFCENPWARYTQGHFFSDWRTIPKLFPVFSPAKGKGFSDIRIPSHYYYGSTPRYTYGWDPVNLDMKKVDGNEVPWEEKSDKIFWRGATTGGGSTPAGFTDQYHRHRFLRMATDSSDTNRTITFADPPASANFVSEKVPIRALNQEVMDVAFVKAVGYYPQGTDVLMRDHRFDDAVALGKHWAYKYLLDLDGMSYSGRFMGFLASDSVPMKATVYQEYFSDWIQPWLHYIPLSASYKEIYNVHAYFSGAPTAALKASGSSTLELPESKRASAESDRRLRRIARAGKQWKQTIGRAVDMEAYVYRMCLEYARLWADDRASMDFVL</sequence>
<dbReference type="PANTHER" id="PTHR12203">
    <property type="entry name" value="KDEL LYS-ASP-GLU-LEU CONTAINING - RELATED"/>
    <property type="match status" value="1"/>
</dbReference>
<dbReference type="GO" id="GO:0016740">
    <property type="term" value="F:transferase activity"/>
    <property type="evidence" value="ECO:0007669"/>
    <property type="project" value="UniProtKB-KW"/>
</dbReference>
<evidence type="ECO:0000313" key="4">
    <source>
        <dbReference type="EMBL" id="KZP20352.1"/>
    </source>
</evidence>
<evidence type="ECO:0000256" key="2">
    <source>
        <dbReference type="ARBA" id="ARBA00022679"/>
    </source>
</evidence>
<evidence type="ECO:0000259" key="3">
    <source>
        <dbReference type="SMART" id="SM00672"/>
    </source>
</evidence>
<dbReference type="OrthoDB" id="202415at2759"/>
<protein>
    <submittedName>
        <fullName evidence="4">Glycosyltransferase family 90 protein</fullName>
    </submittedName>
</protein>
<dbReference type="AlphaFoldDB" id="A0A166J095"/>
<accession>A0A166J095</accession>
<evidence type="ECO:0000256" key="1">
    <source>
        <dbReference type="ARBA" id="ARBA00010118"/>
    </source>
</evidence>
<proteinExistence type="inferred from homology"/>
<organism evidence="4 5">
    <name type="scientific">Athelia psychrophila</name>
    <dbReference type="NCBI Taxonomy" id="1759441"/>
    <lineage>
        <taxon>Eukaryota</taxon>
        <taxon>Fungi</taxon>
        <taxon>Dikarya</taxon>
        <taxon>Basidiomycota</taxon>
        <taxon>Agaricomycotina</taxon>
        <taxon>Agaricomycetes</taxon>
        <taxon>Agaricomycetidae</taxon>
        <taxon>Atheliales</taxon>
        <taxon>Atheliaceae</taxon>
        <taxon>Athelia</taxon>
    </lineage>
</organism>
<keyword evidence="5" id="KW-1185">Reference proteome</keyword>
<comment type="similarity">
    <text evidence="1">Belongs to the glycosyltransferase 90 family.</text>
</comment>
<name>A0A166J095_9AGAM</name>
<gene>
    <name evidence="4" type="ORF">FIBSPDRAFT_742523</name>
</gene>
<dbReference type="PANTHER" id="PTHR12203:SF35">
    <property type="entry name" value="PROTEIN O-GLUCOSYLTRANSFERASE 1"/>
    <property type="match status" value="1"/>
</dbReference>
<evidence type="ECO:0000313" key="5">
    <source>
        <dbReference type="Proteomes" id="UP000076532"/>
    </source>
</evidence>
<dbReference type="InterPro" id="IPR006598">
    <property type="entry name" value="CAP10"/>
</dbReference>